<feature type="chain" id="PRO_5021507175" evidence="1">
    <location>
        <begin position="22"/>
        <end position="426"/>
    </location>
</feature>
<dbReference type="PANTHER" id="PTHR10091">
    <property type="entry name" value="ALDOSE-1-EPIMERASE"/>
    <property type="match status" value="1"/>
</dbReference>
<feature type="signal peptide" evidence="1">
    <location>
        <begin position="1"/>
        <end position="21"/>
    </location>
</feature>
<reference evidence="2 3" key="1">
    <citation type="submission" date="2018-06" db="EMBL/GenBank/DDBJ databases">
        <title>A transcriptomic atlas of mushroom development highlights an independent origin of complex multicellularity.</title>
        <authorList>
            <consortium name="DOE Joint Genome Institute"/>
            <person name="Krizsan K."/>
            <person name="Almasi E."/>
            <person name="Merenyi Z."/>
            <person name="Sahu N."/>
            <person name="Viragh M."/>
            <person name="Koszo T."/>
            <person name="Mondo S."/>
            <person name="Kiss B."/>
            <person name="Balint B."/>
            <person name="Kues U."/>
            <person name="Barry K."/>
            <person name="Hegedus J.C."/>
            <person name="Henrissat B."/>
            <person name="Johnson J."/>
            <person name="Lipzen A."/>
            <person name="Ohm R."/>
            <person name="Nagy I."/>
            <person name="Pangilinan J."/>
            <person name="Yan J."/>
            <person name="Xiong Y."/>
            <person name="Grigoriev I.V."/>
            <person name="Hibbett D.S."/>
            <person name="Nagy L.G."/>
        </authorList>
    </citation>
    <scope>NUCLEOTIDE SEQUENCE [LARGE SCALE GENOMIC DNA]</scope>
    <source>
        <strain evidence="2 3">SZMC22713</strain>
    </source>
</reference>
<dbReference type="Proteomes" id="UP000294933">
    <property type="component" value="Unassembled WGS sequence"/>
</dbReference>
<protein>
    <submittedName>
        <fullName evidence="2">Galactose mutarotase-like protein</fullName>
    </submittedName>
</protein>
<dbReference type="VEuPathDB" id="FungiDB:BD410DRAFT_895951"/>
<dbReference type="SUPFAM" id="SSF74650">
    <property type="entry name" value="Galactose mutarotase-like"/>
    <property type="match status" value="1"/>
</dbReference>
<dbReference type="EMBL" id="ML170163">
    <property type="protein sequence ID" value="TDL25724.1"/>
    <property type="molecule type" value="Genomic_DNA"/>
</dbReference>
<dbReference type="Pfam" id="PF01263">
    <property type="entry name" value="Aldose_epim"/>
    <property type="match status" value="2"/>
</dbReference>
<dbReference type="GO" id="GO:0033499">
    <property type="term" value="P:galactose catabolic process via UDP-galactose, Leloir pathway"/>
    <property type="evidence" value="ECO:0007669"/>
    <property type="project" value="TreeGrafter"/>
</dbReference>
<evidence type="ECO:0000313" key="2">
    <source>
        <dbReference type="EMBL" id="TDL25724.1"/>
    </source>
</evidence>
<dbReference type="InterPro" id="IPR014718">
    <property type="entry name" value="GH-type_carb-bd"/>
</dbReference>
<dbReference type="STRING" id="50990.A0A4Y7QDN3"/>
<organism evidence="2 3">
    <name type="scientific">Rickenella mellea</name>
    <dbReference type="NCBI Taxonomy" id="50990"/>
    <lineage>
        <taxon>Eukaryota</taxon>
        <taxon>Fungi</taxon>
        <taxon>Dikarya</taxon>
        <taxon>Basidiomycota</taxon>
        <taxon>Agaricomycotina</taxon>
        <taxon>Agaricomycetes</taxon>
        <taxon>Hymenochaetales</taxon>
        <taxon>Rickenellaceae</taxon>
        <taxon>Rickenella</taxon>
    </lineage>
</organism>
<dbReference type="Gene3D" id="2.70.98.10">
    <property type="match status" value="1"/>
</dbReference>
<dbReference type="OrthoDB" id="274691at2759"/>
<dbReference type="GO" id="GO:0004034">
    <property type="term" value="F:aldose 1-epimerase activity"/>
    <property type="evidence" value="ECO:0007669"/>
    <property type="project" value="TreeGrafter"/>
</dbReference>
<evidence type="ECO:0000313" key="3">
    <source>
        <dbReference type="Proteomes" id="UP000294933"/>
    </source>
</evidence>
<sequence length="426" mass="46345">MASPAFTPILLALPSLTPSLAIEILPHGLTVHKIYVQADGRTHDLVIGPEDAIDFQDPNHAFFNTIVGRYSNRVPVGKYELSRNGVTSAFTALQNESPKVSIHGGPKGFDQAEWEVVEPEISTLFSDAEKSTILTTIPAAAVFRLTSEDGDQGFPGKLLVEVLVGLLNPGQTKIVTPKDEYPLGSIVFVYRAKLLTEGKKVVTPVNLTQHWGFNLDASLKEKSSGLSVNDHVLTMKASHTVDIDNDLLSTGKLNAVVNTHHHHVSKPIGKRFPDKGYDEFYVFESSTDGTTVPTRVPLESLPSLNLLQSIVDPNTPGTGTPVVKLESPKSGLKLAFESNQSGVQFYTANFVSKDTARKKIHGGTGKKRTGDGYGPQSAAFLEFHEPHAAWLHPDTTPTGYDTLLTSDELYNNFVKVDVTYHNPQAL</sequence>
<dbReference type="PANTHER" id="PTHR10091:SF0">
    <property type="entry name" value="GALACTOSE MUTAROTASE"/>
    <property type="match status" value="1"/>
</dbReference>
<dbReference type="GO" id="GO:0030246">
    <property type="term" value="F:carbohydrate binding"/>
    <property type="evidence" value="ECO:0007669"/>
    <property type="project" value="InterPro"/>
</dbReference>
<dbReference type="InterPro" id="IPR011013">
    <property type="entry name" value="Gal_mutarotase_sf_dom"/>
</dbReference>
<keyword evidence="3" id="KW-1185">Reference proteome</keyword>
<keyword evidence="1" id="KW-0732">Signal</keyword>
<dbReference type="InterPro" id="IPR008183">
    <property type="entry name" value="Aldose_1/G6P_1-epimerase"/>
</dbReference>
<evidence type="ECO:0000256" key="1">
    <source>
        <dbReference type="SAM" id="SignalP"/>
    </source>
</evidence>
<dbReference type="GO" id="GO:0006006">
    <property type="term" value="P:glucose metabolic process"/>
    <property type="evidence" value="ECO:0007669"/>
    <property type="project" value="TreeGrafter"/>
</dbReference>
<accession>A0A4Y7QDN3</accession>
<proteinExistence type="predicted"/>
<name>A0A4Y7QDN3_9AGAM</name>
<dbReference type="AlphaFoldDB" id="A0A4Y7QDN3"/>
<gene>
    <name evidence="2" type="ORF">BD410DRAFT_895951</name>
</gene>